<evidence type="ECO:0000313" key="10">
    <source>
        <dbReference type="EMBL" id="CAH2083750.1"/>
    </source>
</evidence>
<dbReference type="GO" id="GO:0003700">
    <property type="term" value="F:DNA-binding transcription factor activity"/>
    <property type="evidence" value="ECO:0007669"/>
    <property type="project" value="TreeGrafter"/>
</dbReference>
<evidence type="ECO:0000313" key="11">
    <source>
        <dbReference type="Proteomes" id="UP001153954"/>
    </source>
</evidence>
<evidence type="ECO:0000256" key="5">
    <source>
        <dbReference type="ARBA" id="ARBA00022833"/>
    </source>
</evidence>
<dbReference type="SMART" id="SM00355">
    <property type="entry name" value="ZnF_C2H2"/>
    <property type="match status" value="11"/>
</dbReference>
<feature type="domain" description="C2H2-type" evidence="9">
    <location>
        <begin position="497"/>
        <end position="524"/>
    </location>
</feature>
<dbReference type="SUPFAM" id="SSF57667">
    <property type="entry name" value="beta-beta-alpha zinc fingers"/>
    <property type="match status" value="4"/>
</dbReference>
<feature type="domain" description="C2H2-type" evidence="9">
    <location>
        <begin position="526"/>
        <end position="554"/>
    </location>
</feature>
<keyword evidence="2" id="KW-0479">Metal-binding</keyword>
<proteinExistence type="predicted"/>
<protein>
    <recommendedName>
        <fullName evidence="9">C2H2-type domain-containing protein</fullName>
    </recommendedName>
</protein>
<evidence type="ECO:0000256" key="4">
    <source>
        <dbReference type="ARBA" id="ARBA00022771"/>
    </source>
</evidence>
<accession>A0AAU9TG29</accession>
<dbReference type="GO" id="GO:0000978">
    <property type="term" value="F:RNA polymerase II cis-regulatory region sequence-specific DNA binding"/>
    <property type="evidence" value="ECO:0007669"/>
    <property type="project" value="TreeGrafter"/>
</dbReference>
<keyword evidence="4 8" id="KW-0863">Zinc-finger</keyword>
<reference evidence="10" key="1">
    <citation type="submission" date="2022-03" db="EMBL/GenBank/DDBJ databases">
        <authorList>
            <person name="Tunstrom K."/>
        </authorList>
    </citation>
    <scope>NUCLEOTIDE SEQUENCE</scope>
</reference>
<dbReference type="PROSITE" id="PS50157">
    <property type="entry name" value="ZINC_FINGER_C2H2_2"/>
    <property type="match status" value="10"/>
</dbReference>
<dbReference type="GO" id="GO:0006357">
    <property type="term" value="P:regulation of transcription by RNA polymerase II"/>
    <property type="evidence" value="ECO:0007669"/>
    <property type="project" value="TreeGrafter"/>
</dbReference>
<dbReference type="GO" id="GO:0005634">
    <property type="term" value="C:nucleus"/>
    <property type="evidence" value="ECO:0007669"/>
    <property type="project" value="UniProtKB-SubCell"/>
</dbReference>
<evidence type="ECO:0000256" key="7">
    <source>
        <dbReference type="ARBA" id="ARBA00023242"/>
    </source>
</evidence>
<evidence type="ECO:0000259" key="9">
    <source>
        <dbReference type="PROSITE" id="PS50157"/>
    </source>
</evidence>
<feature type="domain" description="C2H2-type" evidence="9">
    <location>
        <begin position="226"/>
        <end position="253"/>
    </location>
</feature>
<feature type="domain" description="C2H2-type" evidence="9">
    <location>
        <begin position="309"/>
        <end position="339"/>
    </location>
</feature>
<name>A0AAU9TG29_EUPED</name>
<keyword evidence="11" id="KW-1185">Reference proteome</keyword>
<feature type="domain" description="C2H2-type" evidence="9">
    <location>
        <begin position="196"/>
        <end position="224"/>
    </location>
</feature>
<dbReference type="InterPro" id="IPR036236">
    <property type="entry name" value="Znf_C2H2_sf"/>
</dbReference>
<dbReference type="InterPro" id="IPR050589">
    <property type="entry name" value="Ikaros_C2H2-ZF"/>
</dbReference>
<dbReference type="Pfam" id="PF00096">
    <property type="entry name" value="zf-C2H2"/>
    <property type="match status" value="4"/>
</dbReference>
<sequence>MSLRDSMMSEICCGCLNNDRRMVKIEKYDVKNCFLQIISELPITFSDKHVQLCYECAALLLKFTRYKQQILSSYKTVHDYAQIDLINYKNLQHKNLEIKNLFNISTPCLQIDEETPKIEVIKTEATIEECISDIKEERDFSDDEPLIKVKKRKKRNGHIKKETEDAQYIEVDLSKEEIAEEMKSLSTREDYVNAMFRCEKCFSSFPNADDLSDHTRLKHELNSSKYKCSICECSFSTEVSYNYHTNKHTRRYQCVVCMERFSSKRGFLKHYNLVHCHRTDVEYDYENNLDNCDSNVPRDQDISTQDVTFPCEFCGKTFKWRTSLRKHLETHRIETGEKRKPYCAPCRLSFTTTSNLQKHVRTSSKHQIQLKLRKLTESLPDLTGPDRHKAQLEIRSSVNKSRHQYPCTQCDKRFLWRGNLLRHMNSHAAKANGDLICKPCNRTFSSIATYQQHMKISKKHVSENDFKFMCSDCGKRFPTKSRLRDHINWEHLKNFVYSCDECQKVFKTSNSVYLHKQVHKKDIIEHLCDHCGKPFPNQAKLRSHIVGLHSRAAPYRCGACGARFSWHSCLSRHVRQKHRLAADKLPH</sequence>
<evidence type="ECO:0000256" key="2">
    <source>
        <dbReference type="ARBA" id="ARBA00022723"/>
    </source>
</evidence>
<evidence type="ECO:0000256" key="1">
    <source>
        <dbReference type="ARBA" id="ARBA00004123"/>
    </source>
</evidence>
<evidence type="ECO:0000256" key="8">
    <source>
        <dbReference type="PROSITE-ProRule" id="PRU00042"/>
    </source>
</evidence>
<feature type="domain" description="C2H2-type" evidence="9">
    <location>
        <begin position="555"/>
        <end position="578"/>
    </location>
</feature>
<gene>
    <name evidence="10" type="ORF">EEDITHA_LOCUS390</name>
</gene>
<dbReference type="GO" id="GO:0008270">
    <property type="term" value="F:zinc ion binding"/>
    <property type="evidence" value="ECO:0007669"/>
    <property type="project" value="UniProtKB-KW"/>
</dbReference>
<dbReference type="FunFam" id="3.30.160.60:FF:000110">
    <property type="entry name" value="Zinc finger protein-like"/>
    <property type="match status" value="1"/>
</dbReference>
<dbReference type="Pfam" id="PF12171">
    <property type="entry name" value="zf-C2H2_jaz"/>
    <property type="match status" value="1"/>
</dbReference>
<feature type="domain" description="C2H2-type" evidence="9">
    <location>
        <begin position="405"/>
        <end position="432"/>
    </location>
</feature>
<keyword evidence="7" id="KW-0539">Nucleus</keyword>
<evidence type="ECO:0000256" key="6">
    <source>
        <dbReference type="ARBA" id="ARBA00023125"/>
    </source>
</evidence>
<keyword evidence="6" id="KW-0238">DNA-binding</keyword>
<dbReference type="InterPro" id="IPR022755">
    <property type="entry name" value="Znf_C2H2_jaz"/>
</dbReference>
<comment type="subcellular location">
    <subcellularLocation>
        <location evidence="1">Nucleus</location>
    </subcellularLocation>
</comment>
<comment type="caution">
    <text evidence="10">The sequence shown here is derived from an EMBL/GenBank/DDBJ whole genome shotgun (WGS) entry which is preliminary data.</text>
</comment>
<evidence type="ECO:0000256" key="3">
    <source>
        <dbReference type="ARBA" id="ARBA00022737"/>
    </source>
</evidence>
<dbReference type="InterPro" id="IPR013087">
    <property type="entry name" value="Znf_C2H2_type"/>
</dbReference>
<keyword evidence="3" id="KW-0677">Repeat</keyword>
<organism evidence="10 11">
    <name type="scientific">Euphydryas editha</name>
    <name type="common">Edith's checkerspot</name>
    <dbReference type="NCBI Taxonomy" id="104508"/>
    <lineage>
        <taxon>Eukaryota</taxon>
        <taxon>Metazoa</taxon>
        <taxon>Ecdysozoa</taxon>
        <taxon>Arthropoda</taxon>
        <taxon>Hexapoda</taxon>
        <taxon>Insecta</taxon>
        <taxon>Pterygota</taxon>
        <taxon>Neoptera</taxon>
        <taxon>Endopterygota</taxon>
        <taxon>Lepidoptera</taxon>
        <taxon>Glossata</taxon>
        <taxon>Ditrysia</taxon>
        <taxon>Papilionoidea</taxon>
        <taxon>Nymphalidae</taxon>
        <taxon>Nymphalinae</taxon>
        <taxon>Euphydryas</taxon>
    </lineage>
</organism>
<dbReference type="AlphaFoldDB" id="A0AAU9TG29"/>
<feature type="domain" description="C2H2-type" evidence="9">
    <location>
        <begin position="435"/>
        <end position="465"/>
    </location>
</feature>
<keyword evidence="5" id="KW-0862">Zinc</keyword>
<dbReference type="Gene3D" id="3.30.160.60">
    <property type="entry name" value="Classic Zinc Finger"/>
    <property type="match status" value="6"/>
</dbReference>
<dbReference type="PROSITE" id="PS00028">
    <property type="entry name" value="ZINC_FINGER_C2H2_1"/>
    <property type="match status" value="9"/>
</dbReference>
<feature type="domain" description="C2H2-type" evidence="9">
    <location>
        <begin position="468"/>
        <end position="491"/>
    </location>
</feature>
<dbReference type="EMBL" id="CAKOGL010000001">
    <property type="protein sequence ID" value="CAH2083750.1"/>
    <property type="molecule type" value="Genomic_DNA"/>
</dbReference>
<feature type="domain" description="C2H2-type" evidence="9">
    <location>
        <begin position="252"/>
        <end position="280"/>
    </location>
</feature>
<dbReference type="PANTHER" id="PTHR24404:SF114">
    <property type="entry name" value="KLUMPFUSS, ISOFORM B-RELATED"/>
    <property type="match status" value="1"/>
</dbReference>
<dbReference type="Proteomes" id="UP001153954">
    <property type="component" value="Unassembled WGS sequence"/>
</dbReference>
<dbReference type="PANTHER" id="PTHR24404">
    <property type="entry name" value="ZINC FINGER PROTEIN"/>
    <property type="match status" value="1"/>
</dbReference>